<comment type="caution">
    <text evidence="1">The sequence shown here is derived from an EMBL/GenBank/DDBJ whole genome shotgun (WGS) entry which is preliminary data.</text>
</comment>
<evidence type="ECO:0000313" key="2">
    <source>
        <dbReference type="Proteomes" id="UP000321424"/>
    </source>
</evidence>
<dbReference type="RefSeq" id="WP_147141024.1">
    <property type="nucleotide sequence ID" value="NZ_BJXA01000084.1"/>
</dbReference>
<dbReference type="OrthoDB" id="4521519at2"/>
<evidence type="ECO:0000313" key="1">
    <source>
        <dbReference type="EMBL" id="GEM43017.1"/>
    </source>
</evidence>
<dbReference type="Proteomes" id="UP000321424">
    <property type="component" value="Unassembled WGS sequence"/>
</dbReference>
<gene>
    <name evidence="1" type="ORF">NN4_75360</name>
</gene>
<accession>A0A511MS45</accession>
<name>A0A511MS45_9NOCA</name>
<organism evidence="1 2">
    <name type="scientific">Nocardia ninae NBRC 108245</name>
    <dbReference type="NCBI Taxonomy" id="1210091"/>
    <lineage>
        <taxon>Bacteria</taxon>
        <taxon>Bacillati</taxon>
        <taxon>Actinomycetota</taxon>
        <taxon>Actinomycetes</taxon>
        <taxon>Mycobacteriales</taxon>
        <taxon>Nocardiaceae</taxon>
        <taxon>Nocardia</taxon>
    </lineage>
</organism>
<dbReference type="AlphaFoldDB" id="A0A511MS45"/>
<protein>
    <submittedName>
        <fullName evidence="1">Uncharacterized protein</fullName>
    </submittedName>
</protein>
<reference evidence="1 2" key="1">
    <citation type="submission" date="2019-07" db="EMBL/GenBank/DDBJ databases">
        <title>Whole genome shotgun sequence of Nocardia ninae NBRC 108245.</title>
        <authorList>
            <person name="Hosoyama A."/>
            <person name="Uohara A."/>
            <person name="Ohji S."/>
            <person name="Ichikawa N."/>
        </authorList>
    </citation>
    <scope>NUCLEOTIDE SEQUENCE [LARGE SCALE GENOMIC DNA]</scope>
    <source>
        <strain evidence="1 2">NBRC 108245</strain>
    </source>
</reference>
<sequence length="319" mass="35301">MTTALAPHGDKLTCFTAALASALVARGETRWWRPLLAGGPTLAVSPAEDDLLLFEHDATPPLPALGLRVNGTDDWATAYHALEEQVAERGSVVLLADIFHLPWQHGYQRWHAPHWLAIVETLDGWVVEDPLTMTTELGKQAGQRVPVLSAGELRDWSVGLGADDTVALLRERAMAGSNAIHAGRTYRWLESHPVAPLSPREDRLVGGDALVALASRYQFAATPDDFTQLDDLWQALRQRELLLWAADLDPELLDADGRDHWERAVTQWRKLPPLLMHARMRAAGGRTVHTAHIAETLLSLAEFEGKHLAFAHRPRTEGE</sequence>
<keyword evidence="2" id="KW-1185">Reference proteome</keyword>
<proteinExistence type="predicted"/>
<dbReference type="EMBL" id="BJXA01000084">
    <property type="protein sequence ID" value="GEM43017.1"/>
    <property type="molecule type" value="Genomic_DNA"/>
</dbReference>